<protein>
    <submittedName>
        <fullName evidence="1">Uncharacterized protein</fullName>
    </submittedName>
</protein>
<keyword evidence="2" id="KW-1185">Reference proteome</keyword>
<name>A0A1L6MWJ7_9BACT</name>
<dbReference type="KEGG" id="pabo:BCY86_03865"/>
<reference evidence="1 2" key="1">
    <citation type="submission" date="2016-08" db="EMBL/GenBank/DDBJ databases">
        <title>Identification and validation of antigenic proteins from Pajaroellobacter abortibovis using de-novo genome sequence assembly and reverse vaccinology.</title>
        <authorList>
            <person name="Welly B.T."/>
            <person name="Miller M.R."/>
            <person name="Stott J.L."/>
            <person name="Blanchard M.T."/>
            <person name="Islas-Trejo A.D."/>
            <person name="O'Rourke S.M."/>
            <person name="Young A.E."/>
            <person name="Medrano J.F."/>
            <person name="Van Eenennaam A.L."/>
        </authorList>
    </citation>
    <scope>NUCLEOTIDE SEQUENCE [LARGE SCALE GENOMIC DNA]</scope>
    <source>
        <strain evidence="1 2">BTF92-0548A/99-0131</strain>
    </source>
</reference>
<accession>A0A1L6MWJ7</accession>
<dbReference type="Proteomes" id="UP000185544">
    <property type="component" value="Chromosome"/>
</dbReference>
<dbReference type="AlphaFoldDB" id="A0A1L6MWJ7"/>
<evidence type="ECO:0000313" key="1">
    <source>
        <dbReference type="EMBL" id="APR99912.1"/>
    </source>
</evidence>
<proteinExistence type="predicted"/>
<dbReference type="EMBL" id="CP016908">
    <property type="protein sequence ID" value="APR99912.1"/>
    <property type="molecule type" value="Genomic_DNA"/>
</dbReference>
<organism evidence="1 2">
    <name type="scientific">Pajaroellobacter abortibovis</name>
    <dbReference type="NCBI Taxonomy" id="1882918"/>
    <lineage>
        <taxon>Bacteria</taxon>
        <taxon>Pseudomonadati</taxon>
        <taxon>Myxococcota</taxon>
        <taxon>Polyangia</taxon>
        <taxon>Polyangiales</taxon>
        <taxon>Polyangiaceae</taxon>
    </lineage>
</organism>
<evidence type="ECO:0000313" key="2">
    <source>
        <dbReference type="Proteomes" id="UP000185544"/>
    </source>
</evidence>
<gene>
    <name evidence="1" type="ORF">BCY86_03865</name>
</gene>
<sequence length="60" mass="7220">MDRLKKDIKNETRAISFQWNKKNLDRSGILWLILIERKDIVVSDKIKKEVQKLCKFFLQG</sequence>